<dbReference type="CDD" id="cd00085">
    <property type="entry name" value="HNHc"/>
    <property type="match status" value="1"/>
</dbReference>
<evidence type="ECO:0000259" key="1">
    <source>
        <dbReference type="SMART" id="SM00507"/>
    </source>
</evidence>
<keyword evidence="2" id="KW-0540">Nuclease</keyword>
<protein>
    <submittedName>
        <fullName evidence="2">HNH endonuclease</fullName>
    </submittedName>
</protein>
<evidence type="ECO:0000313" key="3">
    <source>
        <dbReference type="Proteomes" id="UP000217895"/>
    </source>
</evidence>
<keyword evidence="2" id="KW-0378">Hydrolase</keyword>
<evidence type="ECO:0000313" key="2">
    <source>
        <dbReference type="EMBL" id="BAY57944.1"/>
    </source>
</evidence>
<keyword evidence="3" id="KW-1185">Reference proteome</keyword>
<dbReference type="InterPro" id="IPR052892">
    <property type="entry name" value="NA-targeting_endonuclease"/>
</dbReference>
<sequence>MNSKPPFRELGRKSQKHKLKAGIKQRFNGACAYCGRTPQVLTLDHIVAESKGGRNVISNLVAVCNRCNLSKGSLPLWQWWQASPWWNEERAIAVAATVLICALKSPASATLPLPPS</sequence>
<reference evidence="2 3" key="1">
    <citation type="submission" date="2017-06" db="EMBL/GenBank/DDBJ databases">
        <title>Genome sequencing of cyanobaciteial culture collection at National Institute for Environmental Studies (NIES).</title>
        <authorList>
            <person name="Hirose Y."/>
            <person name="Shimura Y."/>
            <person name="Fujisawa T."/>
            <person name="Nakamura Y."/>
            <person name="Kawachi M."/>
        </authorList>
    </citation>
    <scope>NUCLEOTIDE SEQUENCE [LARGE SCALE GENOMIC DNA]</scope>
    <source>
        <strain evidence="2 3">NIES-2135</strain>
    </source>
</reference>
<gene>
    <name evidence="2" type="ORF">NIES2135_48170</name>
</gene>
<dbReference type="Gene3D" id="1.10.30.50">
    <property type="match status" value="1"/>
</dbReference>
<accession>A0A1Z4JME7</accession>
<dbReference type="PANTHER" id="PTHR33877">
    <property type="entry name" value="SLL1193 PROTEIN"/>
    <property type="match status" value="1"/>
</dbReference>
<dbReference type="AlphaFoldDB" id="A0A1Z4JME7"/>
<feature type="domain" description="HNH nuclease" evidence="1">
    <location>
        <begin position="18"/>
        <end position="69"/>
    </location>
</feature>
<proteinExistence type="predicted"/>
<keyword evidence="2" id="KW-0255">Endonuclease</keyword>
<dbReference type="Pfam" id="PF14279">
    <property type="entry name" value="HNH_5"/>
    <property type="match status" value="1"/>
</dbReference>
<dbReference type="SMART" id="SM00507">
    <property type="entry name" value="HNHc"/>
    <property type="match status" value="1"/>
</dbReference>
<dbReference type="InterPro" id="IPR029471">
    <property type="entry name" value="HNH_5"/>
</dbReference>
<dbReference type="InterPro" id="IPR003615">
    <property type="entry name" value="HNH_nuc"/>
</dbReference>
<name>A0A1Z4JME7_LEPBY</name>
<dbReference type="Proteomes" id="UP000217895">
    <property type="component" value="Chromosome"/>
</dbReference>
<dbReference type="EMBL" id="AP018203">
    <property type="protein sequence ID" value="BAY57944.1"/>
    <property type="molecule type" value="Genomic_DNA"/>
</dbReference>
<dbReference type="GO" id="GO:0004519">
    <property type="term" value="F:endonuclease activity"/>
    <property type="evidence" value="ECO:0007669"/>
    <property type="project" value="UniProtKB-KW"/>
</dbReference>
<dbReference type="PANTHER" id="PTHR33877:SF1">
    <property type="entry name" value="TYPE IV METHYL-DIRECTED RESTRICTION ENZYME ECOKMCRA"/>
    <property type="match status" value="1"/>
</dbReference>
<organism evidence="2 3">
    <name type="scientific">Leptolyngbya boryana NIES-2135</name>
    <dbReference type="NCBI Taxonomy" id="1973484"/>
    <lineage>
        <taxon>Bacteria</taxon>
        <taxon>Bacillati</taxon>
        <taxon>Cyanobacteriota</taxon>
        <taxon>Cyanophyceae</taxon>
        <taxon>Leptolyngbyales</taxon>
        <taxon>Leptolyngbyaceae</taxon>
        <taxon>Leptolyngbya group</taxon>
        <taxon>Leptolyngbya</taxon>
    </lineage>
</organism>